<reference evidence="3" key="1">
    <citation type="journal article" date="2019" name="Int. J. Syst. Evol. Microbiol.">
        <title>The Global Catalogue of Microorganisms (GCM) 10K type strain sequencing project: providing services to taxonomists for standard genome sequencing and annotation.</title>
        <authorList>
            <consortium name="The Broad Institute Genomics Platform"/>
            <consortium name="The Broad Institute Genome Sequencing Center for Infectious Disease"/>
            <person name="Wu L."/>
            <person name="Ma J."/>
        </authorList>
    </citation>
    <scope>NUCLEOTIDE SEQUENCE [LARGE SCALE GENOMIC DNA]</scope>
    <source>
        <strain evidence="3">CGMCC 4.7275</strain>
    </source>
</reference>
<name>A0ABQ2E4W0_9ACTN</name>
<accession>A0ABQ2E4W0</accession>
<dbReference type="RefSeq" id="WP_189107179.1">
    <property type="nucleotide sequence ID" value="NZ_BMMV01000006.1"/>
</dbReference>
<feature type="compositionally biased region" description="Pro residues" evidence="1">
    <location>
        <begin position="67"/>
        <end position="82"/>
    </location>
</feature>
<organism evidence="2 3">
    <name type="scientific">Streptomyces camponoticapitis</name>
    <dbReference type="NCBI Taxonomy" id="1616125"/>
    <lineage>
        <taxon>Bacteria</taxon>
        <taxon>Bacillati</taxon>
        <taxon>Actinomycetota</taxon>
        <taxon>Actinomycetes</taxon>
        <taxon>Kitasatosporales</taxon>
        <taxon>Streptomycetaceae</taxon>
        <taxon>Streptomyces</taxon>
    </lineage>
</organism>
<evidence type="ECO:0000313" key="3">
    <source>
        <dbReference type="Proteomes" id="UP000660265"/>
    </source>
</evidence>
<dbReference type="Proteomes" id="UP000660265">
    <property type="component" value="Unassembled WGS sequence"/>
</dbReference>
<comment type="caution">
    <text evidence="2">The sequence shown here is derived from an EMBL/GenBank/DDBJ whole genome shotgun (WGS) entry which is preliminary data.</text>
</comment>
<evidence type="ECO:0000313" key="2">
    <source>
        <dbReference type="EMBL" id="GGJ89999.1"/>
    </source>
</evidence>
<gene>
    <name evidence="2" type="ORF">GCM10011583_21700</name>
</gene>
<keyword evidence="3" id="KW-1185">Reference proteome</keyword>
<proteinExistence type="predicted"/>
<protein>
    <submittedName>
        <fullName evidence="2">Uncharacterized protein</fullName>
    </submittedName>
</protein>
<sequence length="108" mass="11538">MNDFSNLQALPDGEAELRLVVRLQWEDVAALGQEAGRLAHQMQRPVSLDEAVSHRLRSRSASHAKPPQEPGRPVGAPPPPAPVSALAGRTPGEHARQAIEKINGSESA</sequence>
<feature type="region of interest" description="Disordered" evidence="1">
    <location>
        <begin position="38"/>
        <end position="94"/>
    </location>
</feature>
<dbReference type="EMBL" id="BMMV01000006">
    <property type="protein sequence ID" value="GGJ89999.1"/>
    <property type="molecule type" value="Genomic_DNA"/>
</dbReference>
<evidence type="ECO:0000256" key="1">
    <source>
        <dbReference type="SAM" id="MobiDB-lite"/>
    </source>
</evidence>